<feature type="compositionally biased region" description="Basic and acidic residues" evidence="1">
    <location>
        <begin position="1"/>
        <end position="14"/>
    </location>
</feature>
<accession>A0A0E0LCI2</accession>
<evidence type="ECO:0000313" key="3">
    <source>
        <dbReference type="Proteomes" id="UP000026962"/>
    </source>
</evidence>
<feature type="compositionally biased region" description="Low complexity" evidence="1">
    <location>
        <begin position="144"/>
        <end position="157"/>
    </location>
</feature>
<feature type="compositionally biased region" description="Low complexity" evidence="1">
    <location>
        <begin position="177"/>
        <end position="188"/>
    </location>
</feature>
<organism evidence="2">
    <name type="scientific">Oryza punctata</name>
    <name type="common">Red rice</name>
    <dbReference type="NCBI Taxonomy" id="4537"/>
    <lineage>
        <taxon>Eukaryota</taxon>
        <taxon>Viridiplantae</taxon>
        <taxon>Streptophyta</taxon>
        <taxon>Embryophyta</taxon>
        <taxon>Tracheophyta</taxon>
        <taxon>Spermatophyta</taxon>
        <taxon>Magnoliopsida</taxon>
        <taxon>Liliopsida</taxon>
        <taxon>Poales</taxon>
        <taxon>Poaceae</taxon>
        <taxon>BOP clade</taxon>
        <taxon>Oryzoideae</taxon>
        <taxon>Oryzeae</taxon>
        <taxon>Oryzinae</taxon>
        <taxon>Oryza</taxon>
    </lineage>
</organism>
<reference evidence="2" key="2">
    <citation type="submission" date="2018-05" db="EMBL/GenBank/DDBJ databases">
        <title>OpunRS2 (Oryza punctata Reference Sequence Version 2).</title>
        <authorList>
            <person name="Zhang J."/>
            <person name="Kudrna D."/>
            <person name="Lee S."/>
            <person name="Talag J."/>
            <person name="Welchert J."/>
            <person name="Wing R.A."/>
        </authorList>
    </citation>
    <scope>NUCLEOTIDE SEQUENCE [LARGE SCALE GENOMIC DNA]</scope>
</reference>
<feature type="region of interest" description="Disordered" evidence="1">
    <location>
        <begin position="115"/>
        <end position="163"/>
    </location>
</feature>
<evidence type="ECO:0000313" key="2">
    <source>
        <dbReference type="EnsemblPlants" id="OPUNC06G16380.1"/>
    </source>
</evidence>
<feature type="region of interest" description="Disordered" evidence="1">
    <location>
        <begin position="177"/>
        <end position="210"/>
    </location>
</feature>
<feature type="compositionally biased region" description="Basic and acidic residues" evidence="1">
    <location>
        <begin position="115"/>
        <end position="141"/>
    </location>
</feature>
<dbReference type="AlphaFoldDB" id="A0A0E0LCI2"/>
<evidence type="ECO:0000256" key="1">
    <source>
        <dbReference type="SAM" id="MobiDB-lite"/>
    </source>
</evidence>
<dbReference type="Gramene" id="OPUNC06G16380.1">
    <property type="protein sequence ID" value="OPUNC06G16380.1"/>
    <property type="gene ID" value="OPUNC06G16380"/>
</dbReference>
<feature type="compositionally biased region" description="Basic and acidic residues" evidence="1">
    <location>
        <begin position="193"/>
        <end position="203"/>
    </location>
</feature>
<proteinExistence type="predicted"/>
<reference evidence="2" key="1">
    <citation type="submission" date="2015-04" db="UniProtKB">
        <authorList>
            <consortium name="EnsemblPlants"/>
        </authorList>
    </citation>
    <scope>IDENTIFICATION</scope>
</reference>
<feature type="region of interest" description="Disordered" evidence="1">
    <location>
        <begin position="1"/>
        <end position="42"/>
    </location>
</feature>
<dbReference type="OMA" id="ANYNFES"/>
<protein>
    <submittedName>
        <fullName evidence="2">Uncharacterized protein</fullName>
    </submittedName>
</protein>
<sequence>MAVFRLDPRVDQIQEMKSPASSHREQPWQSSVYGSPAAIGGSNRFEHKRENEENILAHPVLTKQRNGGSEVQGAAETVVVGQQRQNSGVDVAGSTQGANYNFESTGVLGMSHRGCMREESGENSPERKDSPAAADGWKRGGGDVPAVQSASARSASVEPRWGRGELADEAHRLGVASVVRNGGRSSVDGSGGGKREGLTEDARRRRLSHRSRGRWPSFGHSVRGVCFLGLGTQCGECAVASGALAWEIRVEWGSERERWLVHSLCSLGIHWAWGTVDAVRGEWEAVMWVPGSVGPTVSERNSKIALEAKSKRVACQGSLEGTQGGFCAARNLG</sequence>
<dbReference type="Proteomes" id="UP000026962">
    <property type="component" value="Chromosome 6"/>
</dbReference>
<name>A0A0E0LCI2_ORYPU</name>
<keyword evidence="3" id="KW-1185">Reference proteome</keyword>
<dbReference type="HOGENOM" id="CLU_078369_0_0_1"/>
<dbReference type="EnsemblPlants" id="OPUNC06G16380.1">
    <property type="protein sequence ID" value="OPUNC06G16380.1"/>
    <property type="gene ID" value="OPUNC06G16380"/>
</dbReference>